<dbReference type="AlphaFoldDB" id="A0A6G1I6G7"/>
<feature type="region of interest" description="Disordered" evidence="3">
    <location>
        <begin position="133"/>
        <end position="207"/>
    </location>
</feature>
<feature type="compositionally biased region" description="Pro residues" evidence="3">
    <location>
        <begin position="137"/>
        <end position="148"/>
    </location>
</feature>
<evidence type="ECO:0000256" key="2">
    <source>
        <dbReference type="ARBA" id="ARBA00008837"/>
    </source>
</evidence>
<sequence length="326" mass="34891">MSANPRIPPLLQPYIQSLPQHSLTLITYTLSTTANWLTVRYLVGALSTDAPPDANAVLVSFLRDHDFWKAEARRAGGLDLTQLAKQTRFAFIDGLTHLFLPPPPSPPPENPIAPVPSSHRGSQSAVVLAALSAPTRQPAPPESSPFLPPGASESPRTPVPRQPRPSDRGVFLRQTLPPKFDPKSADTSGIFNIGNPSRNTRRPSELGPDTLLTRFVDTISAALDSLAPGPVTLVLDAPDVLLATALTDPRVMDKDMSLAGVLQGLRKRVHALVVVLPGDIVAAGAETLGAVEAAERAFVVGLAHAAETVLSPWISRDGRYRTDLRE</sequence>
<proteinExistence type="inferred from homology"/>
<dbReference type="GO" id="GO:0033588">
    <property type="term" value="C:elongator holoenzyme complex"/>
    <property type="evidence" value="ECO:0007669"/>
    <property type="project" value="InterPro"/>
</dbReference>
<evidence type="ECO:0000313" key="5">
    <source>
        <dbReference type="Proteomes" id="UP000799640"/>
    </source>
</evidence>
<dbReference type="InterPro" id="IPR027417">
    <property type="entry name" value="P-loop_NTPase"/>
</dbReference>
<evidence type="ECO:0000256" key="3">
    <source>
        <dbReference type="SAM" id="MobiDB-lite"/>
    </source>
</evidence>
<protein>
    <submittedName>
        <fullName evidence="4">Uncharacterized protein</fullName>
    </submittedName>
</protein>
<feature type="compositionally biased region" description="Polar residues" evidence="3">
    <location>
        <begin position="185"/>
        <end position="198"/>
    </location>
</feature>
<gene>
    <name evidence="4" type="ORF">EJ06DRAFT_546821</name>
</gene>
<dbReference type="Proteomes" id="UP000799640">
    <property type="component" value="Unassembled WGS sequence"/>
</dbReference>
<reference evidence="4" key="1">
    <citation type="journal article" date="2020" name="Stud. Mycol.">
        <title>101 Dothideomycetes genomes: a test case for predicting lifestyles and emergence of pathogens.</title>
        <authorList>
            <person name="Haridas S."/>
            <person name="Albert R."/>
            <person name="Binder M."/>
            <person name="Bloem J."/>
            <person name="Labutti K."/>
            <person name="Salamov A."/>
            <person name="Andreopoulos B."/>
            <person name="Baker S."/>
            <person name="Barry K."/>
            <person name="Bills G."/>
            <person name="Bluhm B."/>
            <person name="Cannon C."/>
            <person name="Castanera R."/>
            <person name="Culley D."/>
            <person name="Daum C."/>
            <person name="Ezra D."/>
            <person name="Gonzalez J."/>
            <person name="Henrissat B."/>
            <person name="Kuo A."/>
            <person name="Liang C."/>
            <person name="Lipzen A."/>
            <person name="Lutzoni F."/>
            <person name="Magnuson J."/>
            <person name="Mondo S."/>
            <person name="Nolan M."/>
            <person name="Ohm R."/>
            <person name="Pangilinan J."/>
            <person name="Park H.-J."/>
            <person name="Ramirez L."/>
            <person name="Alfaro M."/>
            <person name="Sun H."/>
            <person name="Tritt A."/>
            <person name="Yoshinaga Y."/>
            <person name="Zwiers L.-H."/>
            <person name="Turgeon B."/>
            <person name="Goodwin S."/>
            <person name="Spatafora J."/>
            <person name="Crous P."/>
            <person name="Grigoriev I."/>
        </authorList>
    </citation>
    <scope>NUCLEOTIDE SEQUENCE</scope>
    <source>
        <strain evidence="4">CBS 262.69</strain>
    </source>
</reference>
<organism evidence="4 5">
    <name type="scientific">Trichodelitschia bisporula</name>
    <dbReference type="NCBI Taxonomy" id="703511"/>
    <lineage>
        <taxon>Eukaryota</taxon>
        <taxon>Fungi</taxon>
        <taxon>Dikarya</taxon>
        <taxon>Ascomycota</taxon>
        <taxon>Pezizomycotina</taxon>
        <taxon>Dothideomycetes</taxon>
        <taxon>Dothideomycetes incertae sedis</taxon>
        <taxon>Phaeotrichales</taxon>
        <taxon>Phaeotrichaceae</taxon>
        <taxon>Trichodelitschia</taxon>
    </lineage>
</organism>
<feature type="compositionally biased region" description="Pro residues" evidence="3">
    <location>
        <begin position="100"/>
        <end position="114"/>
    </location>
</feature>
<dbReference type="PANTHER" id="PTHR16184">
    <property type="entry name" value="ELONGATOR COMPLEX PROTEIN 6"/>
    <property type="match status" value="1"/>
</dbReference>
<dbReference type="Gene3D" id="3.40.50.300">
    <property type="entry name" value="P-loop containing nucleotide triphosphate hydrolases"/>
    <property type="match status" value="1"/>
</dbReference>
<feature type="region of interest" description="Disordered" evidence="3">
    <location>
        <begin position="100"/>
        <end position="119"/>
    </location>
</feature>
<dbReference type="EMBL" id="ML996689">
    <property type="protein sequence ID" value="KAF2403659.1"/>
    <property type="molecule type" value="Genomic_DNA"/>
</dbReference>
<dbReference type="InterPro" id="IPR018627">
    <property type="entry name" value="ELP6"/>
</dbReference>
<accession>A0A6G1I6G7</accession>
<keyword evidence="5" id="KW-1185">Reference proteome</keyword>
<evidence type="ECO:0000256" key="1">
    <source>
        <dbReference type="ARBA" id="ARBA00005043"/>
    </source>
</evidence>
<dbReference type="GO" id="GO:0002098">
    <property type="term" value="P:tRNA wobble uridine modification"/>
    <property type="evidence" value="ECO:0007669"/>
    <property type="project" value="InterPro"/>
</dbReference>
<dbReference type="PANTHER" id="PTHR16184:SF6">
    <property type="entry name" value="ELONGATOR COMPLEX PROTEIN 6"/>
    <property type="match status" value="1"/>
</dbReference>
<evidence type="ECO:0000313" key="4">
    <source>
        <dbReference type="EMBL" id="KAF2403659.1"/>
    </source>
</evidence>
<comment type="pathway">
    <text evidence="1">tRNA modification; 5-methoxycarbonylmethyl-2-thiouridine-tRNA biosynthesis.</text>
</comment>
<comment type="similarity">
    <text evidence="2">Belongs to the ELP6 family.</text>
</comment>
<name>A0A6G1I6G7_9PEZI</name>
<dbReference type="OrthoDB" id="9995306at2759"/>